<proteinExistence type="inferred from homology"/>
<feature type="domain" description="Nucleotidyl transferase" evidence="10">
    <location>
        <begin position="9"/>
        <end position="148"/>
    </location>
</feature>
<dbReference type="GO" id="GO:0002183">
    <property type="term" value="P:cytoplasmic translational initiation"/>
    <property type="evidence" value="ECO:0007669"/>
    <property type="project" value="TreeGrafter"/>
</dbReference>
<dbReference type="InterPro" id="IPR005835">
    <property type="entry name" value="NTP_transferase_dom"/>
</dbReference>
<dbReference type="Gene3D" id="2.160.10.10">
    <property type="entry name" value="Hexapeptide repeat proteins"/>
    <property type="match status" value="1"/>
</dbReference>
<feature type="domain" description="Glucose-1-phosphate adenylyltransferase/Bifunctional protein GlmU-like C-terminal hexapeptide" evidence="11">
    <location>
        <begin position="380"/>
        <end position="443"/>
    </location>
</feature>
<evidence type="ECO:0000256" key="6">
    <source>
        <dbReference type="ARBA" id="ARBA00044196"/>
    </source>
</evidence>
<dbReference type="GO" id="GO:0005851">
    <property type="term" value="C:eukaryotic translation initiation factor 2B complex"/>
    <property type="evidence" value="ECO:0007669"/>
    <property type="project" value="TreeGrafter"/>
</dbReference>
<dbReference type="PANTHER" id="PTHR45989:SF1">
    <property type="entry name" value="TRANSLATION INITIATION FACTOR EIF-2B SUBUNIT GAMMA"/>
    <property type="match status" value="1"/>
</dbReference>
<evidence type="ECO:0000313" key="13">
    <source>
        <dbReference type="Proteomes" id="UP001152799"/>
    </source>
</evidence>
<keyword evidence="3" id="KW-0963">Cytoplasm</keyword>
<evidence type="ECO:0000256" key="9">
    <source>
        <dbReference type="ARBA" id="ARBA00046432"/>
    </source>
</evidence>
<gene>
    <name evidence="12" type="ORF">CEUTPL_LOCUS14006</name>
</gene>
<dbReference type="InterPro" id="IPR029044">
    <property type="entry name" value="Nucleotide-diphossugar_trans"/>
</dbReference>
<dbReference type="OrthoDB" id="10250549at2759"/>
<evidence type="ECO:0000256" key="3">
    <source>
        <dbReference type="ARBA" id="ARBA00022490"/>
    </source>
</evidence>
<sequence>MPVPVEFQAVVLAAGKGSRMLEITSGHPKCLLPVGPKPLIWYTLRKLQITGFNEAILIVLETQKAEIQSAIERELEGNSLDIKVDYVSIAEDQEDLGTADSLRLVQERLKSDVLVVSCDLVSDVNLGGVLNLFRKHNASIASLMFYHQASEPIVVPGPKSKHKPEKDLIGIDEQTQRLVFMASVSDFESQVTLPLSLLKKHTLVKMYSTLIDSHVYVLKNWVIQYLKSERSITSLKGELIPYIVKKQLSKPQKIDEVNQSIINTKDSNDIFSFAEEDELELAIREISSFNDHNGDLKSSYNNDPIRCYAYIAPKGSIGLRVNTLPAYWSINGKIQEVWNKVSINMSLIQKSPQANIQSNQVDDKCIISDGAKLNEKTSFKNANIGTNTTVNSFSRVFNSIVMNNVMIHEKVALENCIVCDNAVIEKGSSLKNCIVGNNHLVQAESECTNELLTEDLMHF</sequence>
<reference evidence="12" key="1">
    <citation type="submission" date="2022-01" db="EMBL/GenBank/DDBJ databases">
        <authorList>
            <person name="King R."/>
        </authorList>
    </citation>
    <scope>NUCLEOTIDE SEQUENCE</scope>
</reference>
<dbReference type="Gene3D" id="3.90.550.10">
    <property type="entry name" value="Spore Coat Polysaccharide Biosynthesis Protein SpsA, Chain A"/>
    <property type="match status" value="1"/>
</dbReference>
<evidence type="ECO:0000256" key="2">
    <source>
        <dbReference type="ARBA" id="ARBA00007878"/>
    </source>
</evidence>
<dbReference type="Proteomes" id="UP001152799">
    <property type="component" value="Chromosome 9"/>
</dbReference>
<dbReference type="GO" id="GO:0005085">
    <property type="term" value="F:guanyl-nucleotide exchange factor activity"/>
    <property type="evidence" value="ECO:0007669"/>
    <property type="project" value="TreeGrafter"/>
</dbReference>
<dbReference type="GO" id="GO:0003743">
    <property type="term" value="F:translation initiation factor activity"/>
    <property type="evidence" value="ECO:0007669"/>
    <property type="project" value="UniProtKB-KW"/>
</dbReference>
<dbReference type="CDD" id="cd04198">
    <property type="entry name" value="eIF-2B_gamma_N"/>
    <property type="match status" value="1"/>
</dbReference>
<keyword evidence="5" id="KW-0648">Protein biosynthesis</keyword>
<evidence type="ECO:0000259" key="11">
    <source>
        <dbReference type="Pfam" id="PF24894"/>
    </source>
</evidence>
<comment type="function">
    <text evidence="8">Acts as a component of the translation initiation factor 2B (eIF2B) complex, which catalyzes the exchange of GDP for GTP on the eukaryotic initiation factor 2 (eIF2) complex gamma subunit. Its guanine nucleotide exchange factor activity is repressed when bound to eIF2 complex phosphorylated on the alpha subunit, thereby limiting the amount of methionyl-initiator methionine tRNA available to the ribosome and consequently global translation is repressed.</text>
</comment>
<keyword evidence="13" id="KW-1185">Reference proteome</keyword>
<comment type="subcellular location">
    <subcellularLocation>
        <location evidence="1">Cytoplasm</location>
        <location evidence="1">Cytosol</location>
    </subcellularLocation>
</comment>
<dbReference type="Pfam" id="PF24894">
    <property type="entry name" value="Hexapep_GlmU"/>
    <property type="match status" value="1"/>
</dbReference>
<dbReference type="Pfam" id="PF00483">
    <property type="entry name" value="NTP_transferase"/>
    <property type="match status" value="1"/>
</dbReference>
<dbReference type="GO" id="GO:0005829">
    <property type="term" value="C:cytosol"/>
    <property type="evidence" value="ECO:0007669"/>
    <property type="project" value="UniProtKB-SubCell"/>
</dbReference>
<evidence type="ECO:0000259" key="10">
    <source>
        <dbReference type="Pfam" id="PF00483"/>
    </source>
</evidence>
<dbReference type="SUPFAM" id="SSF53448">
    <property type="entry name" value="Nucleotide-diphospho-sugar transferases"/>
    <property type="match status" value="1"/>
</dbReference>
<evidence type="ECO:0000256" key="8">
    <source>
        <dbReference type="ARBA" id="ARBA00045373"/>
    </source>
</evidence>
<keyword evidence="4" id="KW-0396">Initiation factor</keyword>
<evidence type="ECO:0000256" key="1">
    <source>
        <dbReference type="ARBA" id="ARBA00004514"/>
    </source>
</evidence>
<accession>A0A9N9MZL6</accession>
<dbReference type="InterPro" id="IPR056818">
    <property type="entry name" value="GlmU/GlgC-like_hexapep"/>
</dbReference>
<dbReference type="InterPro" id="IPR051960">
    <property type="entry name" value="eIF2B_gamma"/>
</dbReference>
<dbReference type="EMBL" id="OU892285">
    <property type="protein sequence ID" value="CAG9773617.1"/>
    <property type="molecule type" value="Genomic_DNA"/>
</dbReference>
<evidence type="ECO:0000313" key="12">
    <source>
        <dbReference type="EMBL" id="CAG9773617.1"/>
    </source>
</evidence>
<organism evidence="12 13">
    <name type="scientific">Ceutorhynchus assimilis</name>
    <name type="common">cabbage seed weevil</name>
    <dbReference type="NCBI Taxonomy" id="467358"/>
    <lineage>
        <taxon>Eukaryota</taxon>
        <taxon>Metazoa</taxon>
        <taxon>Ecdysozoa</taxon>
        <taxon>Arthropoda</taxon>
        <taxon>Hexapoda</taxon>
        <taxon>Insecta</taxon>
        <taxon>Pterygota</taxon>
        <taxon>Neoptera</taxon>
        <taxon>Endopterygota</taxon>
        <taxon>Coleoptera</taxon>
        <taxon>Polyphaga</taxon>
        <taxon>Cucujiformia</taxon>
        <taxon>Curculionidae</taxon>
        <taxon>Ceutorhynchinae</taxon>
        <taxon>Ceutorhynchus</taxon>
    </lineage>
</organism>
<dbReference type="CDD" id="cd04652">
    <property type="entry name" value="LbH_eIF2B_gamma_C"/>
    <property type="match status" value="1"/>
</dbReference>
<dbReference type="AlphaFoldDB" id="A0A9N9MZL6"/>
<protein>
    <recommendedName>
        <fullName evidence="6">Translation initiation factor eIF2B subunit gamma</fullName>
    </recommendedName>
    <alternativeName>
        <fullName evidence="7">eIF2B GDP-GTP exchange factor subunit gamma</fullName>
    </alternativeName>
</protein>
<evidence type="ECO:0000256" key="4">
    <source>
        <dbReference type="ARBA" id="ARBA00022540"/>
    </source>
</evidence>
<evidence type="ECO:0000256" key="7">
    <source>
        <dbReference type="ARBA" id="ARBA00044229"/>
    </source>
</evidence>
<comment type="similarity">
    <text evidence="2">Belongs to the eIF-2B gamma/epsilon subunits family.</text>
</comment>
<name>A0A9N9MZL6_9CUCU</name>
<comment type="subunit">
    <text evidence="9">Component of the translation initiation factor 2B (eIF2B) complex which is a heterodecamer of two sets of five different subunits: alpha, beta, gamma, delta and epsilon. Subunits alpha, beta and delta comprise a regulatory subcomplex and subunits epsilon and gamma comprise a catalytic subcomplex. Within the complex, the hexameric regulatory complex resides at the center, with the two heterodimeric catalytic subcomplexes bound on opposite sides.</text>
</comment>
<evidence type="ECO:0000256" key="5">
    <source>
        <dbReference type="ARBA" id="ARBA00022917"/>
    </source>
</evidence>
<dbReference type="PANTHER" id="PTHR45989">
    <property type="entry name" value="TRANSLATION INITIATION FACTOR EIF-2B SUBUNIT GAMMA"/>
    <property type="match status" value="1"/>
</dbReference>